<evidence type="ECO:0000313" key="5">
    <source>
        <dbReference type="Proteomes" id="UP001185873"/>
    </source>
</evidence>
<dbReference type="InterPro" id="IPR049449">
    <property type="entry name" value="TesB_ACOT8-like_N"/>
</dbReference>
<feature type="compositionally biased region" description="Polar residues" evidence="1">
    <location>
        <begin position="254"/>
        <end position="264"/>
    </location>
</feature>
<feature type="region of interest" description="Disordered" evidence="1">
    <location>
        <begin position="236"/>
        <end position="264"/>
    </location>
</feature>
<name>A0AAE4QX04_9ACTN</name>
<feature type="domain" description="Acyl-CoA thioesterase-like C-terminal" evidence="3">
    <location>
        <begin position="132"/>
        <end position="258"/>
    </location>
</feature>
<dbReference type="AlphaFoldDB" id="A0AAE4QX04"/>
<reference evidence="4" key="1">
    <citation type="submission" date="2023-10" db="EMBL/GenBank/DDBJ databases">
        <title>Development of a sustainable strategy for remediation of hydrocarbon-contaminated territories based on the waste exchange concept.</title>
        <authorList>
            <person name="Krivoruchko A."/>
        </authorList>
    </citation>
    <scope>NUCLEOTIDE SEQUENCE</scope>
    <source>
        <strain evidence="4">IEGM 1175</strain>
    </source>
</reference>
<proteinExistence type="predicted"/>
<evidence type="ECO:0000256" key="1">
    <source>
        <dbReference type="SAM" id="MobiDB-lite"/>
    </source>
</evidence>
<dbReference type="Gene3D" id="2.40.160.210">
    <property type="entry name" value="Acyl-CoA thioesterase, double hotdog domain"/>
    <property type="match status" value="1"/>
</dbReference>
<dbReference type="EMBL" id="JAWLKJ010000001">
    <property type="protein sequence ID" value="MDV6297652.1"/>
    <property type="molecule type" value="Genomic_DNA"/>
</dbReference>
<evidence type="ECO:0000313" key="4">
    <source>
        <dbReference type="EMBL" id="MDV6297652.1"/>
    </source>
</evidence>
<dbReference type="Pfam" id="PF20789">
    <property type="entry name" value="4HBT_3C"/>
    <property type="match status" value="1"/>
</dbReference>
<comment type="caution">
    <text evidence="4">The sequence shown here is derived from an EMBL/GenBank/DDBJ whole genome shotgun (WGS) entry which is preliminary data.</text>
</comment>
<dbReference type="Pfam" id="PF13622">
    <property type="entry name" value="4HBT_3"/>
    <property type="match status" value="1"/>
</dbReference>
<protein>
    <submittedName>
        <fullName evidence="4">Thioesterase family protein</fullName>
    </submittedName>
</protein>
<gene>
    <name evidence="4" type="ORF">R3P82_00835</name>
</gene>
<feature type="domain" description="Acyl-CoA thioesterase-like N-terminal HotDog" evidence="2">
    <location>
        <begin position="21"/>
        <end position="107"/>
    </location>
</feature>
<dbReference type="Proteomes" id="UP001185873">
    <property type="component" value="Unassembled WGS sequence"/>
</dbReference>
<sequence length="264" mass="28008">MSDAFYQQVDEARFESTALTAGPWSAEAQHAGPPSALLVRAMERAGSGSDSAPDMRLARVSVDVLGPVPVAPLDIEVRTIRPGRSVELLEATASVGGRSTLVARGWLMRRTPEDYPVVGDHAAPPVPERRERDPMMSFAHAGGYLSVVDFSYESGGGDELGPARAWGRARVDLVSGERMTGWQHTVVVADSASGVSLATDPVDHPTINCDLVVSLHREPEPGWVRLDSETIGGPGHGALTDTLLSDDHGPIGRSVQNLYGRSAG</sequence>
<evidence type="ECO:0000259" key="3">
    <source>
        <dbReference type="Pfam" id="PF20789"/>
    </source>
</evidence>
<accession>A0AAE4QX04</accession>
<dbReference type="RefSeq" id="WP_317468283.1">
    <property type="nucleotide sequence ID" value="NZ_JAWLKJ010000001.1"/>
</dbReference>
<evidence type="ECO:0000259" key="2">
    <source>
        <dbReference type="Pfam" id="PF13622"/>
    </source>
</evidence>
<dbReference type="InterPro" id="IPR049450">
    <property type="entry name" value="ACOT8-like_C"/>
</dbReference>
<dbReference type="InterPro" id="IPR042171">
    <property type="entry name" value="Acyl-CoA_hotdog"/>
</dbReference>
<organism evidence="4 5">
    <name type="scientific">Dietzia maris</name>
    <dbReference type="NCBI Taxonomy" id="37915"/>
    <lineage>
        <taxon>Bacteria</taxon>
        <taxon>Bacillati</taxon>
        <taxon>Actinomycetota</taxon>
        <taxon>Actinomycetes</taxon>
        <taxon>Mycobacteriales</taxon>
        <taxon>Dietziaceae</taxon>
        <taxon>Dietzia</taxon>
    </lineage>
</organism>